<evidence type="ECO:0000256" key="1">
    <source>
        <dbReference type="ARBA" id="ARBA00004123"/>
    </source>
</evidence>
<keyword evidence="2" id="KW-0677">Repeat</keyword>
<dbReference type="GO" id="GO:0005634">
    <property type="term" value="C:nucleus"/>
    <property type="evidence" value="ECO:0007669"/>
    <property type="project" value="UniProtKB-SubCell"/>
</dbReference>
<dbReference type="GO" id="GO:0000981">
    <property type="term" value="F:DNA-binding transcription factor activity, RNA polymerase II-specific"/>
    <property type="evidence" value="ECO:0007669"/>
    <property type="project" value="TreeGrafter"/>
</dbReference>
<feature type="region of interest" description="Disordered" evidence="6">
    <location>
        <begin position="1"/>
        <end position="24"/>
    </location>
</feature>
<comment type="subcellular location">
    <subcellularLocation>
        <location evidence="1">Nucleus</location>
    </subcellularLocation>
</comment>
<keyword evidence="3" id="KW-0805">Transcription regulation</keyword>
<dbReference type="AlphaFoldDB" id="A0AA39LVJ7"/>
<dbReference type="Proteomes" id="UP001175271">
    <property type="component" value="Unassembled WGS sequence"/>
</dbReference>
<dbReference type="PROSITE" id="PS50888">
    <property type="entry name" value="BHLH"/>
    <property type="match status" value="1"/>
</dbReference>
<dbReference type="CDD" id="cd00130">
    <property type="entry name" value="PAS"/>
    <property type="match status" value="2"/>
</dbReference>
<evidence type="ECO:0008006" key="11">
    <source>
        <dbReference type="Google" id="ProtNLM"/>
    </source>
</evidence>
<feature type="compositionally biased region" description="Basic and acidic residues" evidence="6">
    <location>
        <begin position="9"/>
        <end position="24"/>
    </location>
</feature>
<dbReference type="GO" id="GO:0071456">
    <property type="term" value="P:cellular response to hypoxia"/>
    <property type="evidence" value="ECO:0007669"/>
    <property type="project" value="TreeGrafter"/>
</dbReference>
<reference evidence="9" key="1">
    <citation type="submission" date="2023-06" db="EMBL/GenBank/DDBJ databases">
        <title>Genomic analysis of the entomopathogenic nematode Steinernema hermaphroditum.</title>
        <authorList>
            <person name="Schwarz E.M."/>
            <person name="Heppert J.K."/>
            <person name="Baniya A."/>
            <person name="Schwartz H.T."/>
            <person name="Tan C.-H."/>
            <person name="Antoshechkin I."/>
            <person name="Sternberg P.W."/>
            <person name="Goodrich-Blair H."/>
            <person name="Dillman A.R."/>
        </authorList>
    </citation>
    <scope>NUCLEOTIDE SEQUENCE</scope>
    <source>
        <strain evidence="9">PS9179</strain>
        <tissue evidence="9">Whole animal</tissue>
    </source>
</reference>
<dbReference type="GO" id="GO:0000977">
    <property type="term" value="F:RNA polymerase II transcription regulatory region sequence-specific DNA binding"/>
    <property type="evidence" value="ECO:0007669"/>
    <property type="project" value="TreeGrafter"/>
</dbReference>
<evidence type="ECO:0000259" key="8">
    <source>
        <dbReference type="PROSITE" id="PS50888"/>
    </source>
</evidence>
<feature type="domain" description="BHLH" evidence="8">
    <location>
        <begin position="17"/>
        <end position="71"/>
    </location>
</feature>
<dbReference type="PROSITE" id="PS50112">
    <property type="entry name" value="PAS"/>
    <property type="match status" value="1"/>
</dbReference>
<dbReference type="Pfam" id="PF23171">
    <property type="entry name" value="bHLH_HIF1A"/>
    <property type="match status" value="1"/>
</dbReference>
<dbReference type="Gene3D" id="3.30.450.20">
    <property type="entry name" value="PAS domain"/>
    <property type="match status" value="2"/>
</dbReference>
<evidence type="ECO:0000256" key="4">
    <source>
        <dbReference type="ARBA" id="ARBA00023163"/>
    </source>
</evidence>
<dbReference type="InterPro" id="IPR013767">
    <property type="entry name" value="PAS_fold"/>
</dbReference>
<keyword evidence="5" id="KW-0539">Nucleus</keyword>
<name>A0AA39LVJ7_9BILA</name>
<dbReference type="InterPro" id="IPR035965">
    <property type="entry name" value="PAS-like_dom_sf"/>
</dbReference>
<evidence type="ECO:0000256" key="6">
    <source>
        <dbReference type="SAM" id="MobiDB-lite"/>
    </source>
</evidence>
<dbReference type="PANTHER" id="PTHR23043">
    <property type="entry name" value="HYPOXIA-INDUCIBLE FACTOR 1 ALPHA"/>
    <property type="match status" value="1"/>
</dbReference>
<dbReference type="InterPro" id="IPR011598">
    <property type="entry name" value="bHLH_dom"/>
</dbReference>
<feature type="region of interest" description="Disordered" evidence="6">
    <location>
        <begin position="484"/>
        <end position="569"/>
    </location>
</feature>
<comment type="caution">
    <text evidence="9">The sequence shown here is derived from an EMBL/GenBank/DDBJ whole genome shotgun (WGS) entry which is preliminary data.</text>
</comment>
<dbReference type="PANTHER" id="PTHR23043:SF17">
    <property type="entry name" value="PROTEIN SIMILAR"/>
    <property type="match status" value="1"/>
</dbReference>
<keyword evidence="10" id="KW-1185">Reference proteome</keyword>
<protein>
    <recommendedName>
        <fullName evidence="11">PAS domain-containing protein</fullName>
    </recommendedName>
</protein>
<feature type="domain" description="PAS" evidence="7">
    <location>
        <begin position="93"/>
        <end position="162"/>
    </location>
</feature>
<feature type="compositionally biased region" description="Polar residues" evidence="6">
    <location>
        <begin position="550"/>
        <end position="565"/>
    </location>
</feature>
<dbReference type="Pfam" id="PF14598">
    <property type="entry name" value="PAS_11"/>
    <property type="match status" value="1"/>
</dbReference>
<organism evidence="9 10">
    <name type="scientific">Steinernema hermaphroditum</name>
    <dbReference type="NCBI Taxonomy" id="289476"/>
    <lineage>
        <taxon>Eukaryota</taxon>
        <taxon>Metazoa</taxon>
        <taxon>Ecdysozoa</taxon>
        <taxon>Nematoda</taxon>
        <taxon>Chromadorea</taxon>
        <taxon>Rhabditida</taxon>
        <taxon>Tylenchina</taxon>
        <taxon>Panagrolaimomorpha</taxon>
        <taxon>Strongyloidoidea</taxon>
        <taxon>Steinernematidae</taxon>
        <taxon>Steinernema</taxon>
    </lineage>
</organism>
<dbReference type="EMBL" id="JAUCMV010000003">
    <property type="protein sequence ID" value="KAK0410915.1"/>
    <property type="molecule type" value="Genomic_DNA"/>
</dbReference>
<dbReference type="SUPFAM" id="SSF55785">
    <property type="entry name" value="PYP-like sensor domain (PAS domain)"/>
    <property type="match status" value="2"/>
</dbReference>
<proteinExistence type="predicted"/>
<dbReference type="GO" id="GO:0010557">
    <property type="term" value="P:positive regulation of macromolecule biosynthetic process"/>
    <property type="evidence" value="ECO:0007669"/>
    <property type="project" value="UniProtKB-ARBA"/>
</dbReference>
<evidence type="ECO:0000259" key="7">
    <source>
        <dbReference type="PROSITE" id="PS50112"/>
    </source>
</evidence>
<evidence type="ECO:0000313" key="10">
    <source>
        <dbReference type="Proteomes" id="UP001175271"/>
    </source>
</evidence>
<dbReference type="GO" id="GO:0046983">
    <property type="term" value="F:protein dimerization activity"/>
    <property type="evidence" value="ECO:0007669"/>
    <property type="project" value="InterPro"/>
</dbReference>
<keyword evidence="4" id="KW-0804">Transcription</keyword>
<dbReference type="InterPro" id="IPR000014">
    <property type="entry name" value="PAS"/>
</dbReference>
<dbReference type="Pfam" id="PF00989">
    <property type="entry name" value="PAS"/>
    <property type="match status" value="1"/>
</dbReference>
<accession>A0AA39LVJ7</accession>
<feature type="compositionally biased region" description="Basic and acidic residues" evidence="6">
    <location>
        <begin position="504"/>
        <end position="532"/>
    </location>
</feature>
<dbReference type="SMART" id="SM00091">
    <property type="entry name" value="PAS"/>
    <property type="match status" value="2"/>
</dbReference>
<evidence type="ECO:0000256" key="5">
    <source>
        <dbReference type="ARBA" id="ARBA00023242"/>
    </source>
</evidence>
<gene>
    <name evidence="9" type="ORF">QR680_005392</name>
</gene>
<evidence type="ECO:0000313" key="9">
    <source>
        <dbReference type="EMBL" id="KAK0410915.1"/>
    </source>
</evidence>
<evidence type="ECO:0000256" key="2">
    <source>
        <dbReference type="ARBA" id="ARBA00022737"/>
    </source>
</evidence>
<evidence type="ECO:0000256" key="3">
    <source>
        <dbReference type="ARBA" id="ARBA00023015"/>
    </source>
</evidence>
<sequence length="934" mass="102906">MDGSVMQEVSRKRNLEKRRETSRYAARDRRGKEADIFVDLREVVPIVNENTVTHVDRIALLRVAATLCRMRNHIGKALQAPLPSESSKGEICSEETIAECLDGFMMIIDMDGLILYVTESVSIYLGITQTDLVGRHLREFTNQKDYEAYMKMAQANKAKSNGSGNDSSLVTRTIVIRMKSVISPRGRNLNLKSAIYKPVWVCYRTVCYSGNNHVNLMHCSTNPAGTGNSVSNTMSGVTSKNGEYTTGTGMTRHTCDMKISFISENMNKIVRSNQRSLIGSSFYDLVHPGDVARVSDWIRDLLVKSHCRTSFYRILGAAKNVIWVQTDAITVNHTIRGKKEQYIICTHYFLGAQTDASSAQDVELNLTSGALPVVIKQEPDDAAEYLGRQPQFVDCVDFTPLISNEASLTGQIPTNLEEYGPVGASEGDFGRPSTQGQIARKNSYDDVLQWLFRDHPDSPAPFTNGFEQNMRSNQDDREADFDNMHRRPYIGDDPPLTVSAYYDPSRRESPEHSGRRGKDSSAPLYRHERSNNSDRSTSASAMGDRLCGSYRSSPLSSNGNGQNEGASPMEWSPLAAGIAECNLQSPSEGANRSSKSYMPSVNVAGMRTTNRAVPPISQSVSVFAVVTDGYNLVSGTNAYRNNVGTRYVVYSNVPSTPADDFSRRPAQCATSAETSTRPGMRRPFGQLEPQQLVPMRVEQSTKPASHNKPERVINFSQQTNDGSMHKSPSDYSQLYVDCQDNLQSLAPFVAHEEMLQLTNSLPADLQGLFGDDVSEDWMNSFGPINVSMDNQSMCPGNGLNIRSNFLEDQFAELEVKGVDRINRQSAASSAEAMSLSSTLFLLFALSGSAAAIQCYSGSQLQVIECPSLSCIKQTLGFDTVRYCDGTGVSSICQTYRIFDSCQSISNLGDQLCNSSSTLGVGLVLILLVTKFLFF</sequence>